<keyword evidence="1" id="KW-0472">Membrane</keyword>
<keyword evidence="1" id="KW-0812">Transmembrane</keyword>
<evidence type="ECO:0000313" key="3">
    <source>
        <dbReference type="Proteomes" id="UP000649075"/>
    </source>
</evidence>
<protein>
    <submittedName>
        <fullName evidence="2">Uncharacterized protein</fullName>
    </submittedName>
</protein>
<comment type="caution">
    <text evidence="2">The sequence shown here is derived from an EMBL/GenBank/DDBJ whole genome shotgun (WGS) entry which is preliminary data.</text>
</comment>
<reference evidence="2 3" key="1">
    <citation type="submission" date="2020-08" db="EMBL/GenBank/DDBJ databases">
        <authorList>
            <person name="Liu C."/>
            <person name="Sun Q."/>
        </authorList>
    </citation>
    <scope>NUCLEOTIDE SEQUENCE [LARGE SCALE GENOMIC DNA]</scope>
    <source>
        <strain evidence="2 3">L34</strain>
    </source>
</reference>
<name>A0ABR7KGB3_9FIRM</name>
<proteinExistence type="predicted"/>
<keyword evidence="1" id="KW-1133">Transmembrane helix</keyword>
<feature type="transmembrane region" description="Helical" evidence="1">
    <location>
        <begin position="7"/>
        <end position="24"/>
    </location>
</feature>
<organism evidence="2 3">
    <name type="scientific">Holdemanella hominis</name>
    <dbReference type="NCBI Taxonomy" id="2764327"/>
    <lineage>
        <taxon>Bacteria</taxon>
        <taxon>Bacillati</taxon>
        <taxon>Bacillota</taxon>
        <taxon>Erysipelotrichia</taxon>
        <taxon>Erysipelotrichales</taxon>
        <taxon>Erysipelotrichaceae</taxon>
        <taxon>Holdemanella</taxon>
    </lineage>
</organism>
<evidence type="ECO:0000313" key="2">
    <source>
        <dbReference type="EMBL" id="MBC6011780.1"/>
    </source>
</evidence>
<gene>
    <name evidence="2" type="ORF">H8911_03290</name>
</gene>
<sequence>MFTTKHFIWIGICILFILIMNHYAKKEDFTLQNACYFFMFICLLSETTKMMSDMIPSTHGGMHLNP</sequence>
<feature type="transmembrane region" description="Helical" evidence="1">
    <location>
        <begin position="30"/>
        <end position="47"/>
    </location>
</feature>
<dbReference type="RefSeq" id="WP_186998687.1">
    <property type="nucleotide sequence ID" value="NZ_JACRWH010000007.1"/>
</dbReference>
<dbReference type="EMBL" id="JACRWH010000007">
    <property type="protein sequence ID" value="MBC6011780.1"/>
    <property type="molecule type" value="Genomic_DNA"/>
</dbReference>
<dbReference type="Proteomes" id="UP000649075">
    <property type="component" value="Unassembled WGS sequence"/>
</dbReference>
<accession>A0ABR7KGB3</accession>
<keyword evidence="3" id="KW-1185">Reference proteome</keyword>
<evidence type="ECO:0000256" key="1">
    <source>
        <dbReference type="SAM" id="Phobius"/>
    </source>
</evidence>